<accession>A0A1M5QA75</accession>
<dbReference type="AlphaFoldDB" id="A0A1M5QA75"/>
<dbReference type="InterPro" id="IPR046059">
    <property type="entry name" value="DUF6017"/>
</dbReference>
<dbReference type="RefSeq" id="WP_073384808.1">
    <property type="nucleotide sequence ID" value="NZ_FQXK01000003.1"/>
</dbReference>
<dbReference type="Proteomes" id="UP000184278">
    <property type="component" value="Unassembled WGS sequence"/>
</dbReference>
<evidence type="ECO:0000313" key="3">
    <source>
        <dbReference type="EMBL" id="SHH10796.1"/>
    </source>
</evidence>
<reference evidence="4" key="1">
    <citation type="submission" date="2016-11" db="EMBL/GenBank/DDBJ databases">
        <authorList>
            <person name="Varghese N."/>
            <person name="Submissions S."/>
        </authorList>
    </citation>
    <scope>NUCLEOTIDE SEQUENCE [LARGE SCALE GENOMIC DNA]</scope>
    <source>
        <strain evidence="4">DSM 3071</strain>
    </source>
</reference>
<dbReference type="Pfam" id="PF06970">
    <property type="entry name" value="RepA_N"/>
    <property type="match status" value="1"/>
</dbReference>
<dbReference type="OrthoDB" id="9803733at2"/>
<dbReference type="EMBL" id="FQXK01000003">
    <property type="protein sequence ID" value="SHH10796.1"/>
    <property type="molecule type" value="Genomic_DNA"/>
</dbReference>
<evidence type="ECO:0000313" key="4">
    <source>
        <dbReference type="Proteomes" id="UP000184278"/>
    </source>
</evidence>
<evidence type="ECO:0000259" key="1">
    <source>
        <dbReference type="Pfam" id="PF06970"/>
    </source>
</evidence>
<evidence type="ECO:0000259" key="2">
    <source>
        <dbReference type="Pfam" id="PF19481"/>
    </source>
</evidence>
<dbReference type="InterPro" id="IPR010724">
    <property type="entry name" value="RepA_N"/>
</dbReference>
<dbReference type="Pfam" id="PF19481">
    <property type="entry name" value="DUF6017"/>
    <property type="match status" value="1"/>
</dbReference>
<gene>
    <name evidence="3" type="ORF">SAMN02745229_00243</name>
</gene>
<organism evidence="3 4">
    <name type="scientific">Butyrivibrio fibrisolvens DSM 3071</name>
    <dbReference type="NCBI Taxonomy" id="1121131"/>
    <lineage>
        <taxon>Bacteria</taxon>
        <taxon>Bacillati</taxon>
        <taxon>Bacillota</taxon>
        <taxon>Clostridia</taxon>
        <taxon>Lachnospirales</taxon>
        <taxon>Lachnospiraceae</taxon>
        <taxon>Butyrivibrio</taxon>
    </lineage>
</organism>
<feature type="domain" description="DUF6017" evidence="2">
    <location>
        <begin position="207"/>
        <end position="327"/>
    </location>
</feature>
<protein>
    <submittedName>
        <fullName evidence="3">Replication initiator protein A (RepA) N-terminus</fullName>
    </submittedName>
</protein>
<name>A0A1M5QA75_BUTFI</name>
<sequence length="374" mass="43361">MAKFEYDYYSGAESEQFRFLKTPKVFFEDPDYEELGLAECVLYGFLHEQVALSKQNGWVDEDGRTYVIRSLESIQKLLRNCSPDKARSTLKNLIDFGLIEKKRRGQGKPDIIYVKNFVTKKSEISSSKKRDACGKLISENGKNNLLIEEKASSRDMKNQALEVGKSAPNNTLLNIHNFSETNHNLIKVTGNTTEAQEAVDKSSCDSDEDEVEKLIDQIKANIDYYDYAPRYQAEHNNRYEEMFQVIVEMVVGKRDKLVIGGTEYPQCIIKKRFLSLNSGHVEYAMWKVAENLGEIRNIKKYMIATLFNAPTTMDNFYTQLVHHDMHSEEWFKMIEKKKSEDEVRVDMQVEEAEARQVGIEMMIDEEMTRRIVNE</sequence>
<proteinExistence type="predicted"/>
<feature type="domain" description="Replication initiator A N-terminal" evidence="1">
    <location>
        <begin position="18"/>
        <end position="93"/>
    </location>
</feature>
<keyword evidence="4" id="KW-1185">Reference proteome</keyword>
<dbReference type="STRING" id="1121131.SAMN02745229_00243"/>
<dbReference type="GeneID" id="89509010"/>